<dbReference type="PANTHER" id="PTHR35801:SF1">
    <property type="entry name" value="PHOSPHOSERINE PHOSPHATASE RSBX"/>
    <property type="match status" value="1"/>
</dbReference>
<reference evidence="3" key="1">
    <citation type="submission" date="2018-09" db="EMBL/GenBank/DDBJ databases">
        <authorList>
            <person name="Zhu H."/>
        </authorList>
    </citation>
    <scope>NUCLEOTIDE SEQUENCE [LARGE SCALE GENOMIC DNA]</scope>
    <source>
        <strain evidence="3">K2R23-3</strain>
    </source>
</reference>
<sequence>MNQIIHPFLEVFVYQEAKEGNDESGDAYFTFMNEEYFICAIADGLGNGPGARRSSEIIPQILEEYHHESIDSLLLRSNEQMFQKRGAAVAIVKVDFKEKTIAYSCVGNIKFYLTHQTDEKMVYPLPVMGYLSGRPTKIHTQTYKYQPGDLFLMHSDGVVLNNPRTLLRNSRGANDLHQTLIQTIEHGDDATFIAGSLLQ</sequence>
<feature type="domain" description="PPM-type phosphatase" evidence="1">
    <location>
        <begin position="8"/>
        <end position="197"/>
    </location>
</feature>
<evidence type="ECO:0000313" key="2">
    <source>
        <dbReference type="EMBL" id="AYC30355.1"/>
    </source>
</evidence>
<proteinExistence type="predicted"/>
<dbReference type="PROSITE" id="PS51746">
    <property type="entry name" value="PPM_2"/>
    <property type="match status" value="1"/>
</dbReference>
<dbReference type="RefSeq" id="WP_119884072.1">
    <property type="nucleotide sequence ID" value="NZ_CP032418.1"/>
</dbReference>
<organism evidence="2 3">
    <name type="scientific">Paenisporosarcina cavernae</name>
    <dbReference type="NCBI Taxonomy" id="2320858"/>
    <lineage>
        <taxon>Bacteria</taxon>
        <taxon>Bacillati</taxon>
        <taxon>Bacillota</taxon>
        <taxon>Bacilli</taxon>
        <taxon>Bacillales</taxon>
        <taxon>Caryophanaceae</taxon>
        <taxon>Paenisporosarcina</taxon>
    </lineage>
</organism>
<evidence type="ECO:0000313" key="3">
    <source>
        <dbReference type="Proteomes" id="UP000265725"/>
    </source>
</evidence>
<keyword evidence="3" id="KW-1185">Reference proteome</keyword>
<dbReference type="InterPro" id="IPR039248">
    <property type="entry name" value="Ptase_RsbX"/>
</dbReference>
<dbReference type="KEGG" id="paek:D3873_11115"/>
<gene>
    <name evidence="2" type="ORF">D3873_11115</name>
</gene>
<dbReference type="SUPFAM" id="SSF81606">
    <property type="entry name" value="PP2C-like"/>
    <property type="match status" value="1"/>
</dbReference>
<dbReference type="OrthoDB" id="1090916at2"/>
<dbReference type="AlphaFoldDB" id="A0A385YU01"/>
<dbReference type="InterPro" id="IPR001932">
    <property type="entry name" value="PPM-type_phosphatase-like_dom"/>
</dbReference>
<accession>A0A385YU01</accession>
<dbReference type="EMBL" id="CP032418">
    <property type="protein sequence ID" value="AYC30355.1"/>
    <property type="molecule type" value="Genomic_DNA"/>
</dbReference>
<protein>
    <submittedName>
        <fullName evidence="2">Phosphoserine phosphatase</fullName>
    </submittedName>
</protein>
<dbReference type="Gene3D" id="3.60.40.10">
    <property type="entry name" value="PPM-type phosphatase domain"/>
    <property type="match status" value="1"/>
</dbReference>
<dbReference type="Proteomes" id="UP000265725">
    <property type="component" value="Chromosome"/>
</dbReference>
<evidence type="ECO:0000259" key="1">
    <source>
        <dbReference type="PROSITE" id="PS51746"/>
    </source>
</evidence>
<dbReference type="PANTHER" id="PTHR35801">
    <property type="entry name" value="PHOSPHOSERINE PHOSPHATASE RSBX"/>
    <property type="match status" value="1"/>
</dbReference>
<dbReference type="SMART" id="SM00331">
    <property type="entry name" value="PP2C_SIG"/>
    <property type="match status" value="1"/>
</dbReference>
<dbReference type="InterPro" id="IPR036457">
    <property type="entry name" value="PPM-type-like_dom_sf"/>
</dbReference>
<dbReference type="Pfam" id="PF07228">
    <property type="entry name" value="SpoIIE"/>
    <property type="match status" value="1"/>
</dbReference>
<name>A0A385YU01_9BACL</name>